<protein>
    <submittedName>
        <fullName evidence="8">[FeFe] hydrogenase, group B1/B3</fullName>
    </submittedName>
</protein>
<dbReference type="SUPFAM" id="SSF53920">
    <property type="entry name" value="Fe-only hydrogenase"/>
    <property type="match status" value="1"/>
</dbReference>
<keyword evidence="2" id="KW-0004">4Fe-4S</keyword>
<dbReference type="InterPro" id="IPR017896">
    <property type="entry name" value="4Fe4S_Fe-S-bd"/>
</dbReference>
<dbReference type="SUPFAM" id="SSF54862">
    <property type="entry name" value="4Fe-4S ferredoxins"/>
    <property type="match status" value="1"/>
</dbReference>
<keyword evidence="4" id="KW-0249">Electron transport</keyword>
<dbReference type="Proteomes" id="UP000184404">
    <property type="component" value="Unassembled WGS sequence"/>
</dbReference>
<evidence type="ECO:0000313" key="9">
    <source>
        <dbReference type="Proteomes" id="UP000184404"/>
    </source>
</evidence>
<feature type="domain" description="4Fe-4S ferredoxin-type" evidence="7">
    <location>
        <begin position="182"/>
        <end position="211"/>
    </location>
</feature>
<keyword evidence="5" id="KW-0408">Iron</keyword>
<gene>
    <name evidence="8" type="ORF">SAMN02745190_02253</name>
</gene>
<name>A0A1M5AB04_9FIRM</name>
<reference evidence="8 9" key="1">
    <citation type="submission" date="2016-11" db="EMBL/GenBank/DDBJ databases">
        <authorList>
            <person name="Jaros S."/>
            <person name="Januszkiewicz K."/>
            <person name="Wedrychowicz H."/>
        </authorList>
    </citation>
    <scope>NUCLEOTIDE SEQUENCE [LARGE SCALE GENOMIC DNA]</scope>
    <source>
        <strain evidence="8 9">DSM 10502</strain>
    </source>
</reference>
<proteinExistence type="predicted"/>
<evidence type="ECO:0000256" key="2">
    <source>
        <dbReference type="ARBA" id="ARBA00022485"/>
    </source>
</evidence>
<dbReference type="Pfam" id="PF00037">
    <property type="entry name" value="Fer4"/>
    <property type="match status" value="2"/>
</dbReference>
<evidence type="ECO:0000256" key="3">
    <source>
        <dbReference type="ARBA" id="ARBA00022723"/>
    </source>
</evidence>
<dbReference type="GO" id="GO:0046872">
    <property type="term" value="F:metal ion binding"/>
    <property type="evidence" value="ECO:0007669"/>
    <property type="project" value="UniProtKB-KW"/>
</dbReference>
<evidence type="ECO:0000256" key="5">
    <source>
        <dbReference type="ARBA" id="ARBA00023004"/>
    </source>
</evidence>
<dbReference type="InterPro" id="IPR004108">
    <property type="entry name" value="Fe_hydrogenase_lsu_C"/>
</dbReference>
<dbReference type="RefSeq" id="WP_072936362.1">
    <property type="nucleotide sequence ID" value="NZ_FQUG01000011.1"/>
</dbReference>
<dbReference type="Gene3D" id="3.40.950.10">
    <property type="entry name" value="Fe-only Hydrogenase (Larger Subunit), Chain L, domain 3"/>
    <property type="match status" value="2"/>
</dbReference>
<sequence>METTQVTKFRREVLRRIAQYTWNDELPDHVYDIIYQTVRDDTQRVRCCVHKERAVLKNRIQMALWQPLKLNIINAANAALAGEFDKSLPVMDVLPDACDSCPIDRYYVTDVCRHCIQHKCIDNCPKHAISIQNNRAFIDRDVCIECGRCSKSCPYGAIIEINRPCIQACALGAMSASEGEDTRTVIDHEKCVSCGNCRSACPFGALEERSMIVPLLLALKKKQRPVVAMLAPSFVGQLGMKVTPAAIVDGLRALGFTAVVEVAVGADITTLHEAEEFLEKVPKDIPFLTSSCCPAFVDLVRKHFPEYGENISETVSPMISCARWVKEKYKNAMTCFIGPCIAKKSEAIHFKDDVDFVLTYEELSCIFEGTGVDLAVPTEEYETTAAAGGIGFPLERGVQSSMKKVLPEERAESAKMEYAAGLEKCSEKLSEIKAGKLSCEYFEGMACAQGCVDGPGALAQQGLTRVMVTKFAGGAQKKRSDEDMAAVEAKEKLNLKTK</sequence>
<keyword evidence="3" id="KW-0479">Metal-binding</keyword>
<organism evidence="8 9">
    <name type="scientific">Schwartzia succinivorans DSM 10502</name>
    <dbReference type="NCBI Taxonomy" id="1123243"/>
    <lineage>
        <taxon>Bacteria</taxon>
        <taxon>Bacillati</taxon>
        <taxon>Bacillota</taxon>
        <taxon>Negativicutes</taxon>
        <taxon>Selenomonadales</taxon>
        <taxon>Selenomonadaceae</taxon>
        <taxon>Schwartzia</taxon>
    </lineage>
</organism>
<dbReference type="PANTHER" id="PTHR42859:SF10">
    <property type="entry name" value="DIMETHYLSULFOXIDE REDUCTASE CHAIN B"/>
    <property type="match status" value="1"/>
</dbReference>
<evidence type="ECO:0000313" key="8">
    <source>
        <dbReference type="EMBL" id="SHF27226.1"/>
    </source>
</evidence>
<evidence type="ECO:0000256" key="6">
    <source>
        <dbReference type="ARBA" id="ARBA00023014"/>
    </source>
</evidence>
<keyword evidence="6" id="KW-0411">Iron-sulfur</keyword>
<accession>A0A1M5AB04</accession>
<dbReference type="InterPro" id="IPR027631">
    <property type="entry name" value="Mono_FeFe_hydrog"/>
</dbReference>
<feature type="domain" description="4Fe-4S ferredoxin-type" evidence="7">
    <location>
        <begin position="134"/>
        <end position="164"/>
    </location>
</feature>
<dbReference type="Gene3D" id="3.30.70.20">
    <property type="match status" value="2"/>
</dbReference>
<dbReference type="InterPro" id="IPR009016">
    <property type="entry name" value="Fe_hydrogenase"/>
</dbReference>
<dbReference type="NCBIfam" id="TIGR04105">
    <property type="entry name" value="FeFe_hydrog_B1"/>
    <property type="match status" value="1"/>
</dbReference>
<dbReference type="OrthoDB" id="9798098at2"/>
<keyword evidence="9" id="KW-1185">Reference proteome</keyword>
<evidence type="ECO:0000256" key="1">
    <source>
        <dbReference type="ARBA" id="ARBA00022448"/>
    </source>
</evidence>
<dbReference type="PROSITE" id="PS51379">
    <property type="entry name" value="4FE4S_FER_2"/>
    <property type="match status" value="2"/>
</dbReference>
<evidence type="ECO:0000259" key="7">
    <source>
        <dbReference type="PROSITE" id="PS51379"/>
    </source>
</evidence>
<dbReference type="AlphaFoldDB" id="A0A1M5AB04"/>
<dbReference type="PROSITE" id="PS00198">
    <property type="entry name" value="4FE4S_FER_1"/>
    <property type="match status" value="2"/>
</dbReference>
<dbReference type="Pfam" id="PF02906">
    <property type="entry name" value="Fe_hyd_lg_C"/>
    <property type="match status" value="1"/>
</dbReference>
<keyword evidence="1" id="KW-0813">Transport</keyword>
<dbReference type="EMBL" id="FQUG01000011">
    <property type="protein sequence ID" value="SHF27226.1"/>
    <property type="molecule type" value="Genomic_DNA"/>
</dbReference>
<dbReference type="InterPro" id="IPR050294">
    <property type="entry name" value="RnfB_subfamily"/>
</dbReference>
<evidence type="ECO:0000256" key="4">
    <source>
        <dbReference type="ARBA" id="ARBA00022982"/>
    </source>
</evidence>
<dbReference type="PANTHER" id="PTHR42859">
    <property type="entry name" value="OXIDOREDUCTASE"/>
    <property type="match status" value="1"/>
</dbReference>
<dbReference type="STRING" id="1123243.SAMN02745190_02253"/>
<dbReference type="Gene3D" id="3.40.50.1780">
    <property type="match status" value="2"/>
</dbReference>
<dbReference type="InterPro" id="IPR017900">
    <property type="entry name" value="4Fe4S_Fe_S_CS"/>
</dbReference>
<dbReference type="GO" id="GO:0051539">
    <property type="term" value="F:4 iron, 4 sulfur cluster binding"/>
    <property type="evidence" value="ECO:0007669"/>
    <property type="project" value="UniProtKB-KW"/>
</dbReference>